<feature type="chain" id="PRO_5030609068" evidence="2">
    <location>
        <begin position="21"/>
        <end position="153"/>
    </location>
</feature>
<evidence type="ECO:0000256" key="2">
    <source>
        <dbReference type="SAM" id="SignalP"/>
    </source>
</evidence>
<proteinExistence type="predicted"/>
<gene>
    <name evidence="3" type="ORF">HTAM1171_LOCUS1313</name>
</gene>
<feature type="region of interest" description="Disordered" evidence="1">
    <location>
        <begin position="134"/>
        <end position="153"/>
    </location>
</feature>
<organism evidence="3">
    <name type="scientific">Helicotheca tamesis</name>
    <dbReference type="NCBI Taxonomy" id="374047"/>
    <lineage>
        <taxon>Eukaryota</taxon>
        <taxon>Sar</taxon>
        <taxon>Stramenopiles</taxon>
        <taxon>Ochrophyta</taxon>
        <taxon>Bacillariophyta</taxon>
        <taxon>Mediophyceae</taxon>
        <taxon>Lithodesmiophycidae</taxon>
        <taxon>Lithodesmiales</taxon>
        <taxon>Lithodesmiaceae</taxon>
        <taxon>Helicotheca</taxon>
    </lineage>
</organism>
<reference evidence="3" key="1">
    <citation type="submission" date="2021-01" db="EMBL/GenBank/DDBJ databases">
        <authorList>
            <person name="Corre E."/>
            <person name="Pelletier E."/>
            <person name="Niang G."/>
            <person name="Scheremetjew M."/>
            <person name="Finn R."/>
            <person name="Kale V."/>
            <person name="Holt S."/>
            <person name="Cochrane G."/>
            <person name="Meng A."/>
            <person name="Brown T."/>
            <person name="Cohen L."/>
        </authorList>
    </citation>
    <scope>NUCLEOTIDE SEQUENCE</scope>
    <source>
        <strain evidence="3">CCMP826</strain>
    </source>
</reference>
<dbReference type="AlphaFoldDB" id="A0A7S2E299"/>
<evidence type="ECO:0000256" key="1">
    <source>
        <dbReference type="SAM" id="MobiDB-lite"/>
    </source>
</evidence>
<dbReference type="EMBL" id="HBGV01002138">
    <property type="protein sequence ID" value="CAD9471133.1"/>
    <property type="molecule type" value="Transcribed_RNA"/>
</dbReference>
<feature type="signal peptide" evidence="2">
    <location>
        <begin position="1"/>
        <end position="20"/>
    </location>
</feature>
<sequence>MRKAVSTSFAVACLAAVSNGFVPAANVHKLSRTAVSMNTNDIEEGPVDRREAIRSFLGGAAFVAISSVGGAQEANALDMDAFANAQLAADTENCDPKRDSKCIEKLTDDEALCKYGQGGGKARTEACKRVRAAGGKLPGSDPKVKSLGGAYAM</sequence>
<name>A0A7S2E299_9STRA</name>
<keyword evidence="2" id="KW-0732">Signal</keyword>
<accession>A0A7S2E299</accession>
<protein>
    <submittedName>
        <fullName evidence="3">Uncharacterized protein</fullName>
    </submittedName>
</protein>
<evidence type="ECO:0000313" key="3">
    <source>
        <dbReference type="EMBL" id="CAD9471133.1"/>
    </source>
</evidence>